<comment type="caution">
    <text evidence="4">The sequence shown here is derived from an EMBL/GenBank/DDBJ whole genome shotgun (WGS) entry which is preliminary data.</text>
</comment>
<evidence type="ECO:0000313" key="4">
    <source>
        <dbReference type="EMBL" id="KLV11661.1"/>
    </source>
</evidence>
<proteinExistence type="predicted"/>
<sequence>MPHSIGLSLLMAGLAVSGYLYLGDLHTWQARDTKDVTQTPITVSDWNQQQISQIQDQLRADKQNGELWFALGNAYMADNRFGDAVTVFGYAQRLAGTPQANLYAALASADYYQHQQRFTERGRMWLDQALRLEPDNLSALLLLASDYFLEARYQKAIDTWQLALDTEYRDLDRVSIIQSIHRAQSLLSNS</sequence>
<dbReference type="SMART" id="SM00028">
    <property type="entry name" value="TPR"/>
    <property type="match status" value="2"/>
</dbReference>
<dbReference type="PANTHER" id="PTHR47870:SF4">
    <property type="entry name" value="CYTOCHROME C-TYPE BIOGENESIS PROTEIN CYCH"/>
    <property type="match status" value="1"/>
</dbReference>
<evidence type="ECO:0000256" key="2">
    <source>
        <dbReference type="ARBA" id="ARBA00022803"/>
    </source>
</evidence>
<evidence type="ECO:0000313" key="5">
    <source>
        <dbReference type="Proteomes" id="UP000035909"/>
    </source>
</evidence>
<dbReference type="SUPFAM" id="SSF48452">
    <property type="entry name" value="TPR-like"/>
    <property type="match status" value="1"/>
</dbReference>
<gene>
    <name evidence="4" type="ORF">ABT57_01790</name>
</gene>
<dbReference type="PATRIC" id="fig|320778.3.peg.381"/>
<accession>A0A0J1HJA8</accession>
<keyword evidence="5" id="KW-1185">Reference proteome</keyword>
<dbReference type="InterPro" id="IPR051263">
    <property type="entry name" value="C-type_cytochrome_biogenesis"/>
</dbReference>
<dbReference type="InterPro" id="IPR019734">
    <property type="entry name" value="TPR_rpt"/>
</dbReference>
<dbReference type="Proteomes" id="UP000035909">
    <property type="component" value="Unassembled WGS sequence"/>
</dbReference>
<dbReference type="InterPro" id="IPR056413">
    <property type="entry name" value="TPR_CcmH_CycH"/>
</dbReference>
<dbReference type="InterPro" id="IPR011990">
    <property type="entry name" value="TPR-like_helical_dom_sf"/>
</dbReference>
<evidence type="ECO:0000256" key="1">
    <source>
        <dbReference type="ARBA" id="ARBA00022737"/>
    </source>
</evidence>
<evidence type="ECO:0000259" key="3">
    <source>
        <dbReference type="Pfam" id="PF23914"/>
    </source>
</evidence>
<keyword evidence="2" id="KW-0802">TPR repeat</keyword>
<dbReference type="AlphaFoldDB" id="A0A0J1HJA8"/>
<keyword evidence="1" id="KW-0677">Repeat</keyword>
<organism evidence="4 5">
    <name type="scientific">Photobacterium ganghwense</name>
    <dbReference type="NCBI Taxonomy" id="320778"/>
    <lineage>
        <taxon>Bacteria</taxon>
        <taxon>Pseudomonadati</taxon>
        <taxon>Pseudomonadota</taxon>
        <taxon>Gammaproteobacteria</taxon>
        <taxon>Vibrionales</taxon>
        <taxon>Vibrionaceae</taxon>
        <taxon>Photobacterium</taxon>
    </lineage>
</organism>
<protein>
    <recommendedName>
        <fullName evidence="3">Cytochrome c-type biogenesis protein H TPR domain-containing protein</fullName>
    </recommendedName>
</protein>
<feature type="domain" description="Cytochrome c-type biogenesis protein H TPR" evidence="3">
    <location>
        <begin position="54"/>
        <end position="164"/>
    </location>
</feature>
<dbReference type="Pfam" id="PF23914">
    <property type="entry name" value="TPR_CcmH_CycH"/>
    <property type="match status" value="1"/>
</dbReference>
<dbReference type="Gene3D" id="1.25.40.10">
    <property type="entry name" value="Tetratricopeptide repeat domain"/>
    <property type="match status" value="1"/>
</dbReference>
<dbReference type="PANTHER" id="PTHR47870">
    <property type="entry name" value="CYTOCHROME C-TYPE BIOGENESIS PROTEIN CCMH"/>
    <property type="match status" value="1"/>
</dbReference>
<reference evidence="4 5" key="1">
    <citation type="submission" date="2015-05" db="EMBL/GenBank/DDBJ databases">
        <title>Photobacterium galathea sp. nov.</title>
        <authorList>
            <person name="Machado H."/>
            <person name="Gram L."/>
        </authorList>
    </citation>
    <scope>NUCLEOTIDE SEQUENCE [LARGE SCALE GENOMIC DNA]</scope>
    <source>
        <strain evidence="4 5">DSM 22954</strain>
    </source>
</reference>
<dbReference type="EMBL" id="LDOU01000002">
    <property type="protein sequence ID" value="KLV11661.1"/>
    <property type="molecule type" value="Genomic_DNA"/>
</dbReference>
<name>A0A0J1HJA8_9GAMM</name>
<dbReference type="STRING" id="320778.ABT57_01790"/>
<dbReference type="GO" id="GO:0005886">
    <property type="term" value="C:plasma membrane"/>
    <property type="evidence" value="ECO:0007669"/>
    <property type="project" value="TreeGrafter"/>
</dbReference>